<dbReference type="Proteomes" id="UP001597079">
    <property type="component" value="Unassembled WGS sequence"/>
</dbReference>
<evidence type="ECO:0000313" key="6">
    <source>
        <dbReference type="Proteomes" id="UP001597079"/>
    </source>
</evidence>
<dbReference type="Gene3D" id="3.90.79.10">
    <property type="entry name" value="Nucleoside Triphosphate Pyrophosphohydrolase"/>
    <property type="match status" value="1"/>
</dbReference>
<reference evidence="6" key="1">
    <citation type="journal article" date="2019" name="Int. J. Syst. Evol. Microbiol.">
        <title>The Global Catalogue of Microorganisms (GCM) 10K type strain sequencing project: providing services to taxonomists for standard genome sequencing and annotation.</title>
        <authorList>
            <consortium name="The Broad Institute Genomics Platform"/>
            <consortium name="The Broad Institute Genome Sequencing Center for Infectious Disease"/>
            <person name="Wu L."/>
            <person name="Ma J."/>
        </authorList>
    </citation>
    <scope>NUCLEOTIDE SEQUENCE [LARGE SCALE GENOMIC DNA]</scope>
    <source>
        <strain evidence="6">CGMCC 1.12286</strain>
    </source>
</reference>
<dbReference type="PROSITE" id="PS00893">
    <property type="entry name" value="NUDIX_BOX"/>
    <property type="match status" value="1"/>
</dbReference>
<dbReference type="RefSeq" id="WP_377944292.1">
    <property type="nucleotide sequence ID" value="NZ_JBHUCX010000058.1"/>
</dbReference>
<gene>
    <name evidence="5" type="ORF">ACFSB2_16950</name>
</gene>
<feature type="domain" description="Nudix hydrolase" evidence="4">
    <location>
        <begin position="17"/>
        <end position="151"/>
    </location>
</feature>
<dbReference type="InterPro" id="IPR020084">
    <property type="entry name" value="NUDIX_hydrolase_CS"/>
</dbReference>
<dbReference type="PANTHER" id="PTHR43046">
    <property type="entry name" value="GDP-MANNOSE MANNOSYL HYDROLASE"/>
    <property type="match status" value="1"/>
</dbReference>
<dbReference type="CDD" id="cd04677">
    <property type="entry name" value="NUDIX_Hydrolase"/>
    <property type="match status" value="1"/>
</dbReference>
<evidence type="ECO:0000256" key="1">
    <source>
        <dbReference type="ARBA" id="ARBA00001946"/>
    </source>
</evidence>
<comment type="caution">
    <text evidence="5">The sequence shown here is derived from an EMBL/GenBank/DDBJ whole genome shotgun (WGS) entry which is preliminary data.</text>
</comment>
<sequence>MSGYIMDLRKEIGPRPIIMTGAGVIVVDEVGRILLQHRSDNECWGIPGGSMELGESFEETARREVLEETGLVVGDLHLFYLSSGRQNFYEYPNGDQIYLAGVVYTTTDYCGELRTDRDESLAVAWFHPEEMPARINPLDKPAIESYLELAKRMNR</sequence>
<dbReference type="PANTHER" id="PTHR43046:SF2">
    <property type="entry name" value="8-OXO-DGTP DIPHOSPHATASE-RELATED"/>
    <property type="match status" value="1"/>
</dbReference>
<protein>
    <submittedName>
        <fullName evidence="5">NUDIX hydrolase</fullName>
    </submittedName>
</protein>
<evidence type="ECO:0000256" key="3">
    <source>
        <dbReference type="RuleBase" id="RU003476"/>
    </source>
</evidence>
<accession>A0ABW4JJ55</accession>
<comment type="similarity">
    <text evidence="3">Belongs to the Nudix hydrolase family.</text>
</comment>
<dbReference type="InterPro" id="IPR015797">
    <property type="entry name" value="NUDIX_hydrolase-like_dom_sf"/>
</dbReference>
<dbReference type="Pfam" id="PF00293">
    <property type="entry name" value="NUDIX"/>
    <property type="match status" value="1"/>
</dbReference>
<evidence type="ECO:0000256" key="2">
    <source>
        <dbReference type="ARBA" id="ARBA00022801"/>
    </source>
</evidence>
<keyword evidence="2 3" id="KW-0378">Hydrolase</keyword>
<evidence type="ECO:0000259" key="4">
    <source>
        <dbReference type="PROSITE" id="PS51462"/>
    </source>
</evidence>
<comment type="cofactor">
    <cofactor evidence="1">
        <name>Mg(2+)</name>
        <dbReference type="ChEBI" id="CHEBI:18420"/>
    </cofactor>
</comment>
<dbReference type="EMBL" id="JBHUCX010000058">
    <property type="protein sequence ID" value="MFD1676392.1"/>
    <property type="molecule type" value="Genomic_DNA"/>
</dbReference>
<dbReference type="PRINTS" id="PR00502">
    <property type="entry name" value="NUDIXFAMILY"/>
</dbReference>
<dbReference type="InterPro" id="IPR020476">
    <property type="entry name" value="Nudix_hydrolase"/>
</dbReference>
<dbReference type="GO" id="GO:0016787">
    <property type="term" value="F:hydrolase activity"/>
    <property type="evidence" value="ECO:0007669"/>
    <property type="project" value="UniProtKB-KW"/>
</dbReference>
<organism evidence="5 6">
    <name type="scientific">Alicyclobacillus fodiniaquatilis</name>
    <dbReference type="NCBI Taxonomy" id="1661150"/>
    <lineage>
        <taxon>Bacteria</taxon>
        <taxon>Bacillati</taxon>
        <taxon>Bacillota</taxon>
        <taxon>Bacilli</taxon>
        <taxon>Bacillales</taxon>
        <taxon>Alicyclobacillaceae</taxon>
        <taxon>Alicyclobacillus</taxon>
    </lineage>
</organism>
<proteinExistence type="inferred from homology"/>
<dbReference type="PROSITE" id="PS51462">
    <property type="entry name" value="NUDIX"/>
    <property type="match status" value="1"/>
</dbReference>
<keyword evidence="6" id="KW-1185">Reference proteome</keyword>
<dbReference type="SUPFAM" id="SSF55811">
    <property type="entry name" value="Nudix"/>
    <property type="match status" value="1"/>
</dbReference>
<dbReference type="InterPro" id="IPR000086">
    <property type="entry name" value="NUDIX_hydrolase_dom"/>
</dbReference>
<evidence type="ECO:0000313" key="5">
    <source>
        <dbReference type="EMBL" id="MFD1676392.1"/>
    </source>
</evidence>
<name>A0ABW4JJ55_9BACL</name>